<feature type="region of interest" description="Disordered" evidence="1">
    <location>
        <begin position="268"/>
        <end position="291"/>
    </location>
</feature>
<reference evidence="3" key="1">
    <citation type="submission" date="2023-08" db="EMBL/GenBank/DDBJ databases">
        <title>Black Yeasts Isolated from many extreme environments.</title>
        <authorList>
            <person name="Coleine C."/>
            <person name="Stajich J.E."/>
            <person name="Selbmann L."/>
        </authorList>
    </citation>
    <scope>NUCLEOTIDE SEQUENCE</scope>
    <source>
        <strain evidence="3">CCFEE 5810</strain>
    </source>
</reference>
<feature type="transmembrane region" description="Helical" evidence="2">
    <location>
        <begin position="198"/>
        <end position="218"/>
    </location>
</feature>
<sequence length="291" mass="32233">MASCNLTSCVFDASLCVFNSTSYICNFTTPISHAPIFQHTNTCYHDPGLRVGMLTLILILNLPILFFITTAMARIEREYLVRTKQYNPKYEEIRYNGWNVIKILRSMRRCHPTVDAIIATVSMLGVAACMATYARSVHREFHCTDAVLWDGEWIFTALVPELLGLVAVGNLAHLLVLLYAVSRMEVPPTLTRTWKAPLGIYLILAPAIATLAAALILGTSHARSSTRSSPGSLVTSSTASRGRSSRLLEVRGNQRIMLSMTGVQGVEKDFGSEESAGTTPTRRDETKLEWF</sequence>
<accession>A0AAN7VVZ4</accession>
<evidence type="ECO:0000313" key="4">
    <source>
        <dbReference type="Proteomes" id="UP001310594"/>
    </source>
</evidence>
<feature type="transmembrane region" description="Helical" evidence="2">
    <location>
        <begin position="153"/>
        <end position="178"/>
    </location>
</feature>
<evidence type="ECO:0000256" key="2">
    <source>
        <dbReference type="SAM" id="Phobius"/>
    </source>
</evidence>
<keyword evidence="2" id="KW-0812">Transmembrane</keyword>
<name>A0AAN7VVZ4_9PEZI</name>
<keyword evidence="2" id="KW-0472">Membrane</keyword>
<feature type="transmembrane region" description="Helical" evidence="2">
    <location>
        <begin position="54"/>
        <end position="75"/>
    </location>
</feature>
<dbReference type="Proteomes" id="UP001310594">
    <property type="component" value="Unassembled WGS sequence"/>
</dbReference>
<dbReference type="EMBL" id="JAVRQU010000002">
    <property type="protein sequence ID" value="KAK5706318.1"/>
    <property type="molecule type" value="Genomic_DNA"/>
</dbReference>
<evidence type="ECO:0000313" key="3">
    <source>
        <dbReference type="EMBL" id="KAK5706318.1"/>
    </source>
</evidence>
<comment type="caution">
    <text evidence="3">The sequence shown here is derived from an EMBL/GenBank/DDBJ whole genome shotgun (WGS) entry which is preliminary data.</text>
</comment>
<feature type="transmembrane region" description="Helical" evidence="2">
    <location>
        <begin position="114"/>
        <end position="133"/>
    </location>
</feature>
<feature type="compositionally biased region" description="Basic and acidic residues" evidence="1">
    <location>
        <begin position="281"/>
        <end position="291"/>
    </location>
</feature>
<evidence type="ECO:0000256" key="1">
    <source>
        <dbReference type="SAM" id="MobiDB-lite"/>
    </source>
</evidence>
<dbReference type="AlphaFoldDB" id="A0AAN7VVZ4"/>
<protein>
    <submittedName>
        <fullName evidence="3">Uncharacterized protein</fullName>
    </submittedName>
</protein>
<proteinExistence type="predicted"/>
<keyword evidence="2" id="KW-1133">Transmembrane helix</keyword>
<gene>
    <name evidence="3" type="ORF">LTR97_001306</name>
</gene>
<organism evidence="3 4">
    <name type="scientific">Elasticomyces elasticus</name>
    <dbReference type="NCBI Taxonomy" id="574655"/>
    <lineage>
        <taxon>Eukaryota</taxon>
        <taxon>Fungi</taxon>
        <taxon>Dikarya</taxon>
        <taxon>Ascomycota</taxon>
        <taxon>Pezizomycotina</taxon>
        <taxon>Dothideomycetes</taxon>
        <taxon>Dothideomycetidae</taxon>
        <taxon>Mycosphaerellales</taxon>
        <taxon>Teratosphaeriaceae</taxon>
        <taxon>Elasticomyces</taxon>
    </lineage>
</organism>